<gene>
    <name evidence="2" type="ORF">DRE_01564</name>
</gene>
<name>W7HUD2_9PEZI</name>
<feature type="region of interest" description="Disordered" evidence="1">
    <location>
        <begin position="86"/>
        <end position="118"/>
    </location>
</feature>
<evidence type="ECO:0000256" key="1">
    <source>
        <dbReference type="SAM" id="MobiDB-lite"/>
    </source>
</evidence>
<feature type="compositionally biased region" description="Basic residues" evidence="1">
    <location>
        <begin position="432"/>
        <end position="441"/>
    </location>
</feature>
<protein>
    <submittedName>
        <fullName evidence="2">Uncharacterized protein</fullName>
    </submittedName>
</protein>
<dbReference type="AlphaFoldDB" id="W7HUD2"/>
<feature type="region of interest" description="Disordered" evidence="1">
    <location>
        <begin position="360"/>
        <end position="466"/>
    </location>
</feature>
<feature type="compositionally biased region" description="Basic and acidic residues" evidence="1">
    <location>
        <begin position="16"/>
        <end position="33"/>
    </location>
</feature>
<feature type="region of interest" description="Disordered" evidence="1">
    <location>
        <begin position="1"/>
        <end position="63"/>
    </location>
</feature>
<feature type="compositionally biased region" description="Pro residues" evidence="1">
    <location>
        <begin position="295"/>
        <end position="305"/>
    </location>
</feature>
<dbReference type="EMBL" id="KI966457">
    <property type="protein sequence ID" value="EWC43677.1"/>
    <property type="molecule type" value="Genomic_DNA"/>
</dbReference>
<dbReference type="HOGENOM" id="CLU_516805_0_0_1"/>
<evidence type="ECO:0000313" key="3">
    <source>
        <dbReference type="Proteomes" id="UP000024837"/>
    </source>
</evidence>
<keyword evidence="3" id="KW-1185">Reference proteome</keyword>
<evidence type="ECO:0000313" key="2">
    <source>
        <dbReference type="EMBL" id="EWC43677.1"/>
    </source>
</evidence>
<reference evidence="2 3" key="1">
    <citation type="submission" date="2013-05" db="EMBL/GenBank/DDBJ databases">
        <title>Drechslerella stenobrocha genome reveals carnivorous origination and mechanical trapping mechanism of predatory fungi.</title>
        <authorList>
            <person name="Liu X."/>
            <person name="Zhang W."/>
            <person name="Liu K."/>
        </authorList>
    </citation>
    <scope>NUCLEOTIDE SEQUENCE [LARGE SCALE GENOMIC DNA]</scope>
    <source>
        <strain evidence="2 3">248</strain>
    </source>
</reference>
<feature type="compositionally biased region" description="Basic and acidic residues" evidence="1">
    <location>
        <begin position="382"/>
        <end position="415"/>
    </location>
</feature>
<feature type="region of interest" description="Disordered" evidence="1">
    <location>
        <begin position="153"/>
        <end position="173"/>
    </location>
</feature>
<sequence length="527" mass="58687">MKNLVVDTKGGSGQNAKKESMEDTKKHDERMKEPAQQQVTAKGLALQNQDETVQQGRHEQQLQTEDEKIAKFNKLLASLGVALLPGMPIPRTSAAKRSASKKNAEAQAQAPASLPGQLTSAQVEACVGETPPLEEKLPAQETPPVLGRALTQEKFAESKLEEEPETEEVQKKRRIERGKAVDYSLRSHYDMGIPVFERPSGPGDAPDTSKRLTDYLERRLRVTEVPPDMPEAERAKIYGPHTPPEICKLWSWDPNQRRSRCRIQRLKKAWEMPEPQPTLNAPEDIEANRHLPRGEPSPPASPPPVGSYSYSRLGPSNHSPRKPPAVTSPTNEEQIGADPATAKDELLNSIRATESEALEKFKLQHRIITKNNTQDITGKSGKNGEDDTAKPKENEQDAIEKPTENKQGGIEKPKDYNQNTTDKPKLNAQGKQKTKPSRSHGSRIQNNVATTRDEVTNTQRFTPDTTALKNRSLGEEAKDGMIASVFANLELRGIKVRDLDSTLLSYAVKRYFGHIEKDKSLEAQIKW</sequence>
<organism evidence="2 3">
    <name type="scientific">Drechslerella stenobrocha 248</name>
    <dbReference type="NCBI Taxonomy" id="1043628"/>
    <lineage>
        <taxon>Eukaryota</taxon>
        <taxon>Fungi</taxon>
        <taxon>Dikarya</taxon>
        <taxon>Ascomycota</taxon>
        <taxon>Pezizomycotina</taxon>
        <taxon>Orbiliomycetes</taxon>
        <taxon>Orbiliales</taxon>
        <taxon>Orbiliaceae</taxon>
        <taxon>Drechslerella</taxon>
    </lineage>
</organism>
<feature type="compositionally biased region" description="Polar residues" evidence="1">
    <location>
        <begin position="442"/>
        <end position="466"/>
    </location>
</feature>
<feature type="region of interest" description="Disordered" evidence="1">
    <location>
        <begin position="267"/>
        <end position="348"/>
    </location>
</feature>
<proteinExistence type="predicted"/>
<dbReference type="Proteomes" id="UP000024837">
    <property type="component" value="Unassembled WGS sequence"/>
</dbReference>
<feature type="compositionally biased region" description="Polar residues" evidence="1">
    <location>
        <begin position="35"/>
        <end position="55"/>
    </location>
</feature>
<accession>W7HUD2</accession>